<feature type="compositionally biased region" description="Low complexity" evidence="1">
    <location>
        <begin position="300"/>
        <end position="310"/>
    </location>
</feature>
<sequence length="608" mass="65569">MALQVASIVGASSSSNRMTGIGGGKAPSGIPISRSRILGTSPRMKEGPFGSPSRRRGDTTNGKVAEGKLDDGESPSSKRQTSGSRSHTIPRSASTQQAFRPALHDHLLAPRSVTRSVSDRSIDRQSIDSVQLAIKLDGATMDGLEMGAGEGEAGRFIGDEVAPFVTVAEEATTRDDDDFREAHLVAQETDSIGATGTIEQPRHDPINTSPIDSRLRETAREQVRESPLPPLRTMPKSSSMTLPARTKTTTATPARQRTISALKATHTLPPRSSSGSSLTPTSQRKKSPSMNSLSASLTRSHGSGSLASSSSKREHYPAEAYMVPRITEYTVAEAGWDDTVIPTVAKKNAQGGSEMDEGDQLVAEWTPDGKPARMERFSGRLERLSLERQDVADVTREERAESTSAPSISRLHEDLEGEEPVLDNVLRDLDLEDAGPLTGSFVLHEENIDKPVAPEAREMQMPQDPLRNTEIADTIVDTEALPLSNPLIMGDDPGIYSTSDPKDSELGIVLGKSLQDVQETHAESSRRQPLTAIPSGITNRQVSPPRPSIPEPPATTQPSRPVTGKENLELQYMEKRQQQEKRSPAVPKSRGKSGSKEEHGGGCRCILM</sequence>
<feature type="region of interest" description="Disordered" evidence="1">
    <location>
        <begin position="186"/>
        <end position="316"/>
    </location>
</feature>
<keyword evidence="3" id="KW-1185">Reference proteome</keyword>
<dbReference type="OrthoDB" id="10639866at2759"/>
<protein>
    <submittedName>
        <fullName evidence="2">Uncharacterized protein</fullName>
    </submittedName>
</protein>
<feature type="region of interest" description="Disordered" evidence="1">
    <location>
        <begin position="516"/>
        <end position="608"/>
    </location>
</feature>
<name>A0A8H3TUP0_9TREE</name>
<feature type="compositionally biased region" description="Polar residues" evidence="1">
    <location>
        <begin position="74"/>
        <end position="98"/>
    </location>
</feature>
<feature type="compositionally biased region" description="Low complexity" evidence="1">
    <location>
        <begin position="241"/>
        <end position="258"/>
    </location>
</feature>
<dbReference type="EMBL" id="BLZA01000023">
    <property type="protein sequence ID" value="GHJ87560.1"/>
    <property type="molecule type" value="Genomic_DNA"/>
</dbReference>
<dbReference type="AlphaFoldDB" id="A0A8H3TUP0"/>
<feature type="compositionally biased region" description="Basic and acidic residues" evidence="1">
    <location>
        <begin position="566"/>
        <end position="583"/>
    </location>
</feature>
<feature type="region of interest" description="Disordered" evidence="1">
    <location>
        <begin position="1"/>
        <end position="124"/>
    </location>
</feature>
<proteinExistence type="predicted"/>
<reference evidence="2" key="1">
    <citation type="submission" date="2020-07" db="EMBL/GenBank/DDBJ databases">
        <title>Draft Genome Sequence of a Deep-Sea Yeast, Naganishia (Cryptococcus) liquefaciens strain N6.</title>
        <authorList>
            <person name="Han Y.W."/>
            <person name="Kajitani R."/>
            <person name="Morimoto H."/>
            <person name="Parhat M."/>
            <person name="Tsubouchi H."/>
            <person name="Bakenova O."/>
            <person name="Ogata M."/>
            <person name="Argunhan B."/>
            <person name="Aoki R."/>
            <person name="Kajiwara S."/>
            <person name="Itoh T."/>
            <person name="Iwasaki H."/>
        </authorList>
    </citation>
    <scope>NUCLEOTIDE SEQUENCE</scope>
    <source>
        <strain evidence="2">N6</strain>
    </source>
</reference>
<feature type="compositionally biased region" description="Basic and acidic residues" evidence="1">
    <location>
        <begin position="213"/>
        <end position="224"/>
    </location>
</feature>
<feature type="compositionally biased region" description="Polar residues" evidence="1">
    <location>
        <begin position="188"/>
        <end position="198"/>
    </location>
</feature>
<gene>
    <name evidence="2" type="ORF">NliqN6_3962</name>
</gene>
<accession>A0A8H3TUP0</accession>
<comment type="caution">
    <text evidence="2">The sequence shown here is derived from an EMBL/GenBank/DDBJ whole genome shotgun (WGS) entry which is preliminary data.</text>
</comment>
<feature type="compositionally biased region" description="Polar residues" evidence="1">
    <location>
        <begin position="288"/>
        <end position="299"/>
    </location>
</feature>
<dbReference type="Proteomes" id="UP000620104">
    <property type="component" value="Unassembled WGS sequence"/>
</dbReference>
<organism evidence="2 3">
    <name type="scientific">Naganishia liquefaciens</name>
    <dbReference type="NCBI Taxonomy" id="104408"/>
    <lineage>
        <taxon>Eukaryota</taxon>
        <taxon>Fungi</taxon>
        <taxon>Dikarya</taxon>
        <taxon>Basidiomycota</taxon>
        <taxon>Agaricomycotina</taxon>
        <taxon>Tremellomycetes</taxon>
        <taxon>Filobasidiales</taxon>
        <taxon>Filobasidiaceae</taxon>
        <taxon>Naganishia</taxon>
    </lineage>
</organism>
<evidence type="ECO:0000256" key="1">
    <source>
        <dbReference type="SAM" id="MobiDB-lite"/>
    </source>
</evidence>
<evidence type="ECO:0000313" key="3">
    <source>
        <dbReference type="Proteomes" id="UP000620104"/>
    </source>
</evidence>
<feature type="compositionally biased region" description="Pro residues" evidence="1">
    <location>
        <begin position="544"/>
        <end position="555"/>
    </location>
</feature>
<feature type="compositionally biased region" description="Low complexity" evidence="1">
    <location>
        <begin position="267"/>
        <end position="282"/>
    </location>
</feature>
<evidence type="ECO:0000313" key="2">
    <source>
        <dbReference type="EMBL" id="GHJ87560.1"/>
    </source>
</evidence>